<gene>
    <name evidence="15" type="ORF">DAKH74_025960</name>
</gene>
<keyword evidence="16" id="KW-1185">Reference proteome</keyword>
<dbReference type="SUPFAM" id="SSF82282">
    <property type="entry name" value="Homocysteine S-methyltransferase"/>
    <property type="match status" value="1"/>
</dbReference>
<dbReference type="GO" id="GO:0009086">
    <property type="term" value="P:methionine biosynthetic process"/>
    <property type="evidence" value="ECO:0007669"/>
    <property type="project" value="UniProtKB-KW"/>
</dbReference>
<evidence type="ECO:0000256" key="13">
    <source>
        <dbReference type="PROSITE-ProRule" id="PRU00333"/>
    </source>
</evidence>
<evidence type="ECO:0000256" key="9">
    <source>
        <dbReference type="ARBA" id="ARBA00023167"/>
    </source>
</evidence>
<evidence type="ECO:0000256" key="12">
    <source>
        <dbReference type="ARBA" id="ARBA00053380"/>
    </source>
</evidence>
<proteinExistence type="predicted"/>
<comment type="caution">
    <text evidence="15">The sequence shown here is derived from an EMBL/GenBank/DDBJ whole genome shotgun (WGS) entry which is preliminary data.</text>
</comment>
<dbReference type="EC" id="2.1.1.10" evidence="10"/>
<evidence type="ECO:0000256" key="6">
    <source>
        <dbReference type="ARBA" id="ARBA00022691"/>
    </source>
</evidence>
<dbReference type="Pfam" id="PF02574">
    <property type="entry name" value="S-methyl_trans"/>
    <property type="match status" value="1"/>
</dbReference>
<dbReference type="Gene3D" id="3.20.20.330">
    <property type="entry name" value="Homocysteine-binding-like domain"/>
    <property type="match status" value="1"/>
</dbReference>
<comment type="subcellular location">
    <subcellularLocation>
        <location evidence="1">Cytoplasm</location>
    </subcellularLocation>
</comment>
<dbReference type="FunFam" id="3.20.20.330:FF:000005">
    <property type="entry name" value="AdoMet-homocysteine methyltransferase"/>
    <property type="match status" value="1"/>
</dbReference>
<evidence type="ECO:0000256" key="3">
    <source>
        <dbReference type="ARBA" id="ARBA00022603"/>
    </source>
</evidence>
<evidence type="ECO:0000313" key="15">
    <source>
        <dbReference type="EMBL" id="GMM55980.1"/>
    </source>
</evidence>
<protein>
    <recommendedName>
        <fullName evidence="10">homocysteine S-methyltransferase</fullName>
        <ecNumber evidence="10">2.1.1.10</ecNumber>
    </recommendedName>
</protein>
<comment type="cofactor">
    <cofactor evidence="13">
        <name>Zn(2+)</name>
        <dbReference type="ChEBI" id="CHEBI:29105"/>
    </cofactor>
</comment>
<feature type="binding site" evidence="13">
    <location>
        <position position="307"/>
    </location>
    <ligand>
        <name>Zn(2+)</name>
        <dbReference type="ChEBI" id="CHEBI:29105"/>
    </ligand>
</feature>
<feature type="binding site" evidence="13">
    <location>
        <position position="239"/>
    </location>
    <ligand>
        <name>Zn(2+)</name>
        <dbReference type="ChEBI" id="CHEBI:29105"/>
    </ligand>
</feature>
<keyword evidence="7 13" id="KW-0479">Metal-binding</keyword>
<dbReference type="InterPro" id="IPR003726">
    <property type="entry name" value="HCY_dom"/>
</dbReference>
<organism evidence="15 16">
    <name type="scientific">Maudiozyma humilis</name>
    <name type="common">Sour dough yeast</name>
    <name type="synonym">Kazachstania humilis</name>
    <dbReference type="NCBI Taxonomy" id="51915"/>
    <lineage>
        <taxon>Eukaryota</taxon>
        <taxon>Fungi</taxon>
        <taxon>Dikarya</taxon>
        <taxon>Ascomycota</taxon>
        <taxon>Saccharomycotina</taxon>
        <taxon>Saccharomycetes</taxon>
        <taxon>Saccharomycetales</taxon>
        <taxon>Saccharomycetaceae</taxon>
        <taxon>Maudiozyma</taxon>
    </lineage>
</organism>
<evidence type="ECO:0000256" key="4">
    <source>
        <dbReference type="ARBA" id="ARBA00022605"/>
    </source>
</evidence>
<dbReference type="PANTHER" id="PTHR11103:SF10">
    <property type="entry name" value="HOMOCYSTEINE S-METHYLTRANSFERASE 1-RELATED"/>
    <property type="match status" value="1"/>
</dbReference>
<reference evidence="15 16" key="1">
    <citation type="journal article" date="2023" name="Elife">
        <title>Identification of key yeast species and microbe-microbe interactions impacting larval growth of Drosophila in the wild.</title>
        <authorList>
            <person name="Mure A."/>
            <person name="Sugiura Y."/>
            <person name="Maeda R."/>
            <person name="Honda K."/>
            <person name="Sakurai N."/>
            <person name="Takahashi Y."/>
            <person name="Watada M."/>
            <person name="Katoh T."/>
            <person name="Gotoh A."/>
            <person name="Gotoh Y."/>
            <person name="Taniguchi I."/>
            <person name="Nakamura K."/>
            <person name="Hayashi T."/>
            <person name="Katayama T."/>
            <person name="Uemura T."/>
            <person name="Hattori Y."/>
        </authorList>
    </citation>
    <scope>NUCLEOTIDE SEQUENCE [LARGE SCALE GENOMIC DNA]</scope>
    <source>
        <strain evidence="15 16">KH-74</strain>
    </source>
</reference>
<dbReference type="Proteomes" id="UP001377567">
    <property type="component" value="Unassembled WGS sequence"/>
</dbReference>
<comment type="function">
    <text evidence="12">Homocysteine S-methyltransferase involved in the conversion of S-adenosylmethionine (AdoMet) to methionine to control the methionine/AdoMet ratio. Also converts S-methylmethionine (SMM) to methionine.</text>
</comment>
<evidence type="ECO:0000256" key="11">
    <source>
        <dbReference type="ARBA" id="ARBA00052655"/>
    </source>
</evidence>
<accession>A0AAV5RX20</accession>
<feature type="binding site" evidence="13">
    <location>
        <position position="306"/>
    </location>
    <ligand>
        <name>Zn(2+)</name>
        <dbReference type="ChEBI" id="CHEBI:29105"/>
    </ligand>
</feature>
<dbReference type="AlphaFoldDB" id="A0AAV5RX20"/>
<evidence type="ECO:0000256" key="8">
    <source>
        <dbReference type="ARBA" id="ARBA00022833"/>
    </source>
</evidence>
<keyword evidence="6" id="KW-0949">S-adenosyl-L-methionine</keyword>
<evidence type="ECO:0000256" key="2">
    <source>
        <dbReference type="ARBA" id="ARBA00022490"/>
    </source>
</evidence>
<dbReference type="GO" id="GO:0005737">
    <property type="term" value="C:cytoplasm"/>
    <property type="evidence" value="ECO:0007669"/>
    <property type="project" value="UniProtKB-SubCell"/>
</dbReference>
<dbReference type="EMBL" id="BTGD01000006">
    <property type="protein sequence ID" value="GMM55980.1"/>
    <property type="molecule type" value="Genomic_DNA"/>
</dbReference>
<keyword evidence="2" id="KW-0963">Cytoplasm</keyword>
<evidence type="ECO:0000259" key="14">
    <source>
        <dbReference type="PROSITE" id="PS50970"/>
    </source>
</evidence>
<keyword evidence="3 13" id="KW-0489">Methyltransferase</keyword>
<keyword evidence="5 13" id="KW-0808">Transferase</keyword>
<dbReference type="GO" id="GO:0008898">
    <property type="term" value="F:S-adenosylmethionine-homocysteine S-methyltransferase activity"/>
    <property type="evidence" value="ECO:0007669"/>
    <property type="project" value="UniProtKB-ARBA"/>
</dbReference>
<dbReference type="GO" id="GO:0032259">
    <property type="term" value="P:methylation"/>
    <property type="evidence" value="ECO:0007669"/>
    <property type="project" value="UniProtKB-KW"/>
</dbReference>
<evidence type="ECO:0000256" key="1">
    <source>
        <dbReference type="ARBA" id="ARBA00004496"/>
    </source>
</evidence>
<evidence type="ECO:0000256" key="5">
    <source>
        <dbReference type="ARBA" id="ARBA00022679"/>
    </source>
</evidence>
<dbReference type="PROSITE" id="PS50970">
    <property type="entry name" value="HCY"/>
    <property type="match status" value="1"/>
</dbReference>
<keyword evidence="8 13" id="KW-0862">Zinc</keyword>
<feature type="domain" description="Hcy-binding" evidence="14">
    <location>
        <begin position="6"/>
        <end position="321"/>
    </location>
</feature>
<evidence type="ECO:0000256" key="10">
    <source>
        <dbReference type="ARBA" id="ARBA00039035"/>
    </source>
</evidence>
<dbReference type="PANTHER" id="PTHR11103">
    <property type="entry name" value="SLR1189 PROTEIN"/>
    <property type="match status" value="1"/>
</dbReference>
<evidence type="ECO:0000256" key="7">
    <source>
        <dbReference type="ARBA" id="ARBA00022723"/>
    </source>
</evidence>
<keyword evidence="9" id="KW-0486">Methionine biosynthesis</keyword>
<dbReference type="GO" id="GO:0046872">
    <property type="term" value="F:metal ion binding"/>
    <property type="evidence" value="ECO:0007669"/>
    <property type="project" value="UniProtKB-KW"/>
</dbReference>
<sequence>MARIPIRELLENDKNKVLVLDGGQGTELENRGIDVSNRLWNTAPFLSEQFWSDGASRDRDIVKSVFRDFVDAGAEVLRTSTYQSSFRSITENTDIETLDEYNALMDRIIDFSRECIGEDRYLMGSVGPWGAYIAKEYDGDYGPDAATFDYYDFFKPMLESFNNNDNVDIIGMVTIPNVHELRAVLSFDETQLRKPFYISLSVHDNGTLRDGTTMEEVADIFRELGPKINPHFMFLGVNCVDMNNSTKILGSIHEVLPDIPLIMYPNSGERFDTEAKKWMPKDPDTLSWDDAIRQYIELGARVVGGCCRTKPEDISAISAAVARYTPGE</sequence>
<evidence type="ECO:0000313" key="16">
    <source>
        <dbReference type="Proteomes" id="UP001377567"/>
    </source>
</evidence>
<comment type="catalytic activity">
    <reaction evidence="11">
        <text>S-methyl-L-methionine + L-homocysteine = 2 L-methionine + H(+)</text>
        <dbReference type="Rhea" id="RHEA:26337"/>
        <dbReference type="ChEBI" id="CHEBI:15378"/>
        <dbReference type="ChEBI" id="CHEBI:57844"/>
        <dbReference type="ChEBI" id="CHEBI:58199"/>
        <dbReference type="ChEBI" id="CHEBI:58252"/>
        <dbReference type="EC" id="2.1.1.10"/>
    </reaction>
</comment>
<keyword evidence="4" id="KW-0028">Amino-acid biosynthesis</keyword>
<dbReference type="InterPro" id="IPR036589">
    <property type="entry name" value="HCY_dom_sf"/>
</dbReference>
<name>A0AAV5RX20_MAUHU</name>